<dbReference type="GeneID" id="27312429"/>
<keyword evidence="3" id="KW-1185">Reference proteome</keyword>
<proteinExistence type="predicted"/>
<dbReference type="HOGENOM" id="CLU_152746_0_0_1"/>
<evidence type="ECO:0000256" key="1">
    <source>
        <dbReference type="SAM" id="SignalP"/>
    </source>
</evidence>
<gene>
    <name evidence="2" type="ORF">PV09_04456</name>
</gene>
<dbReference type="EMBL" id="KN847540">
    <property type="protein sequence ID" value="KIW04723.1"/>
    <property type="molecule type" value="Genomic_DNA"/>
</dbReference>
<evidence type="ECO:0008006" key="4">
    <source>
        <dbReference type="Google" id="ProtNLM"/>
    </source>
</evidence>
<dbReference type="AlphaFoldDB" id="A0A0D2ACT4"/>
<dbReference type="RefSeq" id="XP_016214592.1">
    <property type="nucleotide sequence ID" value="XM_016357800.1"/>
</dbReference>
<organism evidence="2 3">
    <name type="scientific">Verruconis gallopava</name>
    <dbReference type="NCBI Taxonomy" id="253628"/>
    <lineage>
        <taxon>Eukaryota</taxon>
        <taxon>Fungi</taxon>
        <taxon>Dikarya</taxon>
        <taxon>Ascomycota</taxon>
        <taxon>Pezizomycotina</taxon>
        <taxon>Dothideomycetes</taxon>
        <taxon>Pleosporomycetidae</taxon>
        <taxon>Venturiales</taxon>
        <taxon>Sympoventuriaceae</taxon>
        <taxon>Verruconis</taxon>
    </lineage>
</organism>
<dbReference type="InParanoid" id="A0A0D2ACT4"/>
<keyword evidence="1" id="KW-0732">Signal</keyword>
<name>A0A0D2ACT4_9PEZI</name>
<evidence type="ECO:0000313" key="3">
    <source>
        <dbReference type="Proteomes" id="UP000053259"/>
    </source>
</evidence>
<accession>A0A0D2ACT4</accession>
<evidence type="ECO:0000313" key="2">
    <source>
        <dbReference type="EMBL" id="KIW04723.1"/>
    </source>
</evidence>
<reference evidence="2 3" key="1">
    <citation type="submission" date="2015-01" db="EMBL/GenBank/DDBJ databases">
        <title>The Genome Sequence of Ochroconis gallopava CBS43764.</title>
        <authorList>
            <consortium name="The Broad Institute Genomics Platform"/>
            <person name="Cuomo C."/>
            <person name="de Hoog S."/>
            <person name="Gorbushina A."/>
            <person name="Stielow B."/>
            <person name="Teixiera M."/>
            <person name="Abouelleil A."/>
            <person name="Chapman S.B."/>
            <person name="Priest M."/>
            <person name="Young S.K."/>
            <person name="Wortman J."/>
            <person name="Nusbaum C."/>
            <person name="Birren B."/>
        </authorList>
    </citation>
    <scope>NUCLEOTIDE SEQUENCE [LARGE SCALE GENOMIC DNA]</scope>
    <source>
        <strain evidence="2 3">CBS 43764</strain>
    </source>
</reference>
<dbReference type="VEuPathDB" id="FungiDB:PV09_04456"/>
<protein>
    <recommendedName>
        <fullName evidence="4">Secreted protein</fullName>
    </recommendedName>
</protein>
<feature type="signal peptide" evidence="1">
    <location>
        <begin position="1"/>
        <end position="19"/>
    </location>
</feature>
<sequence>MMRCAAFCLLSLSTGWTETCVVKLLFPCSRPQVCSPLVLLGVHDSSARTLPTSCARFCRRLSEPRTACKLGVSPARSRLWEQLEHRLAKKLLPCRPNVKPNLWRGMLNVCWLANHPRNVSHRTELLHPYTPRIEARGSDT</sequence>
<dbReference type="Proteomes" id="UP000053259">
    <property type="component" value="Unassembled WGS sequence"/>
</dbReference>
<feature type="chain" id="PRO_5002238314" description="Secreted protein" evidence="1">
    <location>
        <begin position="20"/>
        <end position="140"/>
    </location>
</feature>